<keyword evidence="2" id="KW-1185">Reference proteome</keyword>
<dbReference type="Proteomes" id="UP000681610">
    <property type="component" value="Unassembled WGS sequence"/>
</dbReference>
<dbReference type="RefSeq" id="WP_208059548.1">
    <property type="nucleotide sequence ID" value="NZ_JAGDYP010000018.1"/>
</dbReference>
<accession>A0ABS3Q0U3</accession>
<organism evidence="1 2">
    <name type="scientific">Capnocytophaga bilenii</name>
    <dbReference type="NCBI Taxonomy" id="2819369"/>
    <lineage>
        <taxon>Bacteria</taxon>
        <taxon>Pseudomonadati</taxon>
        <taxon>Bacteroidota</taxon>
        <taxon>Flavobacteriia</taxon>
        <taxon>Flavobacteriales</taxon>
        <taxon>Flavobacteriaceae</taxon>
        <taxon>Capnocytophaga</taxon>
    </lineage>
</organism>
<name>A0ABS3Q0U3_9FLAO</name>
<proteinExistence type="predicted"/>
<protein>
    <submittedName>
        <fullName evidence="1">Uncharacterized protein</fullName>
    </submittedName>
</protein>
<gene>
    <name evidence="1" type="ORF">J4N46_12505</name>
</gene>
<comment type="caution">
    <text evidence="1">The sequence shown here is derived from an EMBL/GenBank/DDBJ whole genome shotgun (WGS) entry which is preliminary data.</text>
</comment>
<sequence length="116" mass="13872">MNIEQKYTELIKHCEQLDYSNIESIFEYANNELSKHSWELALVIMVNICMKDPDLPADELSDHIFLVMEYEGTETTYEYMRQKYHKTEDIAVKEILNLLMKVLESKYAKMRISLKR</sequence>
<reference evidence="1 2" key="1">
    <citation type="submission" date="2021-03" db="EMBL/GenBank/DDBJ databases">
        <title>Isolation and description of Capnocytophaga bilenii sp. nov., a novel Capnocytophaga species, isolated from a gingivitis subject.</title>
        <authorList>
            <person name="Antezack A."/>
            <person name="Monnet-Corti V."/>
            <person name="La Scola B."/>
        </authorList>
    </citation>
    <scope>NUCLEOTIDE SEQUENCE [LARGE SCALE GENOMIC DNA]</scope>
    <source>
        <strain evidence="1 2">Marseille-Q4570</strain>
    </source>
</reference>
<evidence type="ECO:0000313" key="2">
    <source>
        <dbReference type="Proteomes" id="UP000681610"/>
    </source>
</evidence>
<dbReference type="EMBL" id="JAGDYP010000018">
    <property type="protein sequence ID" value="MBO1885202.1"/>
    <property type="molecule type" value="Genomic_DNA"/>
</dbReference>
<evidence type="ECO:0000313" key="1">
    <source>
        <dbReference type="EMBL" id="MBO1885202.1"/>
    </source>
</evidence>